<dbReference type="Proteomes" id="UP000321798">
    <property type="component" value="Unassembled WGS sequence"/>
</dbReference>
<evidence type="ECO:0000259" key="3">
    <source>
        <dbReference type="Pfam" id="PF13399"/>
    </source>
</evidence>
<comment type="caution">
    <text evidence="4">The sequence shown here is derived from an EMBL/GenBank/DDBJ whole genome shotgun (WGS) entry which is preliminary data.</text>
</comment>
<proteinExistence type="predicted"/>
<sequence>MSKADYPYPPDEFDAPRSPDAPRDPYLAPRSWWSRWWPFVAVLVVFPVLAFALVNLAARFDSLPIGGDSSASDGASDTSTDAASTAPTDTGTEAAETPAETPAATADLATPVVVYNAAGIAGLAASTAETLTTAGFTAVTTGNQDAGDLTESVVYYGSDALKPTADLVAQTLGITTVTLSLAESPSGVSVILLTAP</sequence>
<feature type="transmembrane region" description="Helical" evidence="2">
    <location>
        <begin position="36"/>
        <end position="58"/>
    </location>
</feature>
<dbReference type="OrthoDB" id="5147502at2"/>
<evidence type="ECO:0000313" key="5">
    <source>
        <dbReference type="Proteomes" id="UP000321798"/>
    </source>
</evidence>
<dbReference type="InterPro" id="IPR027381">
    <property type="entry name" value="LytR/CpsA/Psr_C"/>
</dbReference>
<reference evidence="4 5" key="1">
    <citation type="submission" date="2019-07" db="EMBL/GenBank/DDBJ databases">
        <title>Whole genome shotgun sequence of Cellulomonas soli NBRC 109434.</title>
        <authorList>
            <person name="Hosoyama A."/>
            <person name="Uohara A."/>
            <person name="Ohji S."/>
            <person name="Ichikawa N."/>
        </authorList>
    </citation>
    <scope>NUCLEOTIDE SEQUENCE [LARGE SCALE GENOMIC DNA]</scope>
    <source>
        <strain evidence="4 5">NBRC 109434</strain>
    </source>
</reference>
<keyword evidence="5" id="KW-1185">Reference proteome</keyword>
<protein>
    <recommendedName>
        <fullName evidence="3">LytR/CpsA/Psr regulator C-terminal domain-containing protein</fullName>
    </recommendedName>
</protein>
<organism evidence="4 5">
    <name type="scientific">Cellulomonas soli</name>
    <dbReference type="NCBI Taxonomy" id="931535"/>
    <lineage>
        <taxon>Bacteria</taxon>
        <taxon>Bacillati</taxon>
        <taxon>Actinomycetota</taxon>
        <taxon>Actinomycetes</taxon>
        <taxon>Micrococcales</taxon>
        <taxon>Cellulomonadaceae</taxon>
        <taxon>Cellulomonas</taxon>
    </lineage>
</organism>
<dbReference type="Gene3D" id="3.30.70.2390">
    <property type="match status" value="1"/>
</dbReference>
<name>A0A512PET1_9CELL</name>
<dbReference type="AlphaFoldDB" id="A0A512PET1"/>
<accession>A0A512PET1</accession>
<evidence type="ECO:0000256" key="2">
    <source>
        <dbReference type="SAM" id="Phobius"/>
    </source>
</evidence>
<keyword evidence="2" id="KW-0812">Transmembrane</keyword>
<feature type="region of interest" description="Disordered" evidence="1">
    <location>
        <begin position="1"/>
        <end position="21"/>
    </location>
</feature>
<dbReference type="RefSeq" id="WP_146953467.1">
    <property type="nucleotide sequence ID" value="NZ_BAABBJ010000001.1"/>
</dbReference>
<keyword evidence="2" id="KW-1133">Transmembrane helix</keyword>
<feature type="domain" description="LytR/CpsA/Psr regulator C-terminal" evidence="3">
    <location>
        <begin position="110"/>
        <end position="192"/>
    </location>
</feature>
<feature type="region of interest" description="Disordered" evidence="1">
    <location>
        <begin position="68"/>
        <end position="103"/>
    </location>
</feature>
<evidence type="ECO:0000256" key="1">
    <source>
        <dbReference type="SAM" id="MobiDB-lite"/>
    </source>
</evidence>
<keyword evidence="2" id="KW-0472">Membrane</keyword>
<dbReference type="EMBL" id="BKAL01000008">
    <property type="protein sequence ID" value="GEP69709.1"/>
    <property type="molecule type" value="Genomic_DNA"/>
</dbReference>
<evidence type="ECO:0000313" key="4">
    <source>
        <dbReference type="EMBL" id="GEP69709.1"/>
    </source>
</evidence>
<gene>
    <name evidence="4" type="ORF">CSO01_24240</name>
</gene>
<dbReference type="Pfam" id="PF13399">
    <property type="entry name" value="LytR_C"/>
    <property type="match status" value="1"/>
</dbReference>